<gene>
    <name evidence="1" type="ORF">CU669_12735</name>
</gene>
<reference evidence="1 2" key="1">
    <citation type="submission" date="2017-11" db="EMBL/GenBank/DDBJ databases">
        <title>Draft genome sequence of magnetotactic bacterium Magnetospirillum kuznetsovii LBB-42.</title>
        <authorList>
            <person name="Grouzdev D.S."/>
            <person name="Rysina M.S."/>
            <person name="Baslerov R.V."/>
            <person name="Koziaeva V."/>
        </authorList>
    </citation>
    <scope>NUCLEOTIDE SEQUENCE [LARGE SCALE GENOMIC DNA]</scope>
    <source>
        <strain evidence="1 2">LBB-42</strain>
    </source>
</reference>
<dbReference type="Proteomes" id="UP000251075">
    <property type="component" value="Unassembled WGS sequence"/>
</dbReference>
<organism evidence="1 2">
    <name type="scientific">Paramagnetospirillum kuznetsovii</name>
    <dbReference type="NCBI Taxonomy" id="2053833"/>
    <lineage>
        <taxon>Bacteria</taxon>
        <taxon>Pseudomonadati</taxon>
        <taxon>Pseudomonadota</taxon>
        <taxon>Alphaproteobacteria</taxon>
        <taxon>Rhodospirillales</taxon>
        <taxon>Magnetospirillaceae</taxon>
        <taxon>Paramagnetospirillum</taxon>
    </lineage>
</organism>
<proteinExistence type="predicted"/>
<dbReference type="OrthoDB" id="9155172at2"/>
<protein>
    <submittedName>
        <fullName evidence="1">Uncharacterized protein</fullName>
    </submittedName>
</protein>
<accession>A0A364NWX3</accession>
<evidence type="ECO:0000313" key="1">
    <source>
        <dbReference type="EMBL" id="RAU21553.1"/>
    </source>
</evidence>
<name>A0A364NWX3_9PROT</name>
<dbReference type="AlphaFoldDB" id="A0A364NWX3"/>
<keyword evidence="2" id="KW-1185">Reference proteome</keyword>
<sequence length="93" mass="10437">MDVKQAVSTAKSYVAEIFSGEGITAPTLEEIEFDESHNAWSVTVGFFRHDDKPVSAFEAMERTLRLPSRKDYKVVSISDQTGEPLSIKNRLTE</sequence>
<dbReference type="RefSeq" id="WP_112145251.1">
    <property type="nucleotide sequence ID" value="NZ_PGTO01000009.1"/>
</dbReference>
<dbReference type="EMBL" id="PGTO01000009">
    <property type="protein sequence ID" value="RAU21553.1"/>
    <property type="molecule type" value="Genomic_DNA"/>
</dbReference>
<comment type="caution">
    <text evidence="1">The sequence shown here is derived from an EMBL/GenBank/DDBJ whole genome shotgun (WGS) entry which is preliminary data.</text>
</comment>
<evidence type="ECO:0000313" key="2">
    <source>
        <dbReference type="Proteomes" id="UP000251075"/>
    </source>
</evidence>